<dbReference type="CDD" id="cd07302">
    <property type="entry name" value="CHD"/>
    <property type="match status" value="1"/>
</dbReference>
<dbReference type="PROSITE" id="PS50125">
    <property type="entry name" value="GUANYLATE_CYCLASE_2"/>
    <property type="match status" value="1"/>
</dbReference>
<dbReference type="GO" id="GO:0004016">
    <property type="term" value="F:adenylate cyclase activity"/>
    <property type="evidence" value="ECO:0007669"/>
    <property type="project" value="UniProtKB-ARBA"/>
</dbReference>
<dbReference type="Pfam" id="PF00211">
    <property type="entry name" value="Guanylate_cyc"/>
    <property type="match status" value="1"/>
</dbReference>
<accession>A0AA37S7I9</accession>
<name>A0AA37S7I9_9GAMM</name>
<dbReference type="Gene3D" id="3.30.70.1230">
    <property type="entry name" value="Nucleotide cyclase"/>
    <property type="match status" value="1"/>
</dbReference>
<dbReference type="InterPro" id="IPR029787">
    <property type="entry name" value="Nucleotide_cyclase"/>
</dbReference>
<evidence type="ECO:0000313" key="2">
    <source>
        <dbReference type="EMBL" id="GLQ30615.1"/>
    </source>
</evidence>
<protein>
    <recommendedName>
        <fullName evidence="1">Guanylate cyclase domain-containing protein</fullName>
    </recommendedName>
</protein>
<dbReference type="AlphaFoldDB" id="A0AA37S7I9"/>
<dbReference type="SUPFAM" id="SSF55073">
    <property type="entry name" value="Nucleotide cyclase"/>
    <property type="match status" value="1"/>
</dbReference>
<dbReference type="EMBL" id="BSNM01000006">
    <property type="protein sequence ID" value="GLQ30615.1"/>
    <property type="molecule type" value="Genomic_DNA"/>
</dbReference>
<gene>
    <name evidence="2" type="ORF">GCM10007876_10930</name>
</gene>
<dbReference type="GO" id="GO:0009190">
    <property type="term" value="P:cyclic nucleotide biosynthetic process"/>
    <property type="evidence" value="ECO:0007669"/>
    <property type="project" value="InterPro"/>
</dbReference>
<reference evidence="2" key="2">
    <citation type="submission" date="2023-01" db="EMBL/GenBank/DDBJ databases">
        <title>Draft genome sequence of Litoribrevibacter albus strain NBRC 110071.</title>
        <authorList>
            <person name="Sun Q."/>
            <person name="Mori K."/>
        </authorList>
    </citation>
    <scope>NUCLEOTIDE SEQUENCE</scope>
    <source>
        <strain evidence="2">NBRC 110071</strain>
    </source>
</reference>
<comment type="caution">
    <text evidence="2">The sequence shown here is derived from an EMBL/GenBank/DDBJ whole genome shotgun (WGS) entry which is preliminary data.</text>
</comment>
<keyword evidence="3" id="KW-1185">Reference proteome</keyword>
<organism evidence="2 3">
    <name type="scientific">Litoribrevibacter albus</name>
    <dbReference type="NCBI Taxonomy" id="1473156"/>
    <lineage>
        <taxon>Bacteria</taxon>
        <taxon>Pseudomonadati</taxon>
        <taxon>Pseudomonadota</taxon>
        <taxon>Gammaproteobacteria</taxon>
        <taxon>Oceanospirillales</taxon>
        <taxon>Oceanospirillaceae</taxon>
        <taxon>Litoribrevibacter</taxon>
    </lineage>
</organism>
<proteinExistence type="predicted"/>
<dbReference type="GO" id="GO:0035556">
    <property type="term" value="P:intracellular signal transduction"/>
    <property type="evidence" value="ECO:0007669"/>
    <property type="project" value="InterPro"/>
</dbReference>
<evidence type="ECO:0000259" key="1">
    <source>
        <dbReference type="PROSITE" id="PS50125"/>
    </source>
</evidence>
<dbReference type="Proteomes" id="UP001161389">
    <property type="component" value="Unassembled WGS sequence"/>
</dbReference>
<dbReference type="InterPro" id="IPR001054">
    <property type="entry name" value="A/G_cyclase"/>
</dbReference>
<feature type="domain" description="Guanylate cyclase" evidence="1">
    <location>
        <begin position="237"/>
        <end position="366"/>
    </location>
</feature>
<evidence type="ECO:0000313" key="3">
    <source>
        <dbReference type="Proteomes" id="UP001161389"/>
    </source>
</evidence>
<reference evidence="2" key="1">
    <citation type="journal article" date="2014" name="Int. J. Syst. Evol. Microbiol.">
        <title>Complete genome sequence of Corynebacterium casei LMG S-19264T (=DSM 44701T), isolated from a smear-ripened cheese.</title>
        <authorList>
            <consortium name="US DOE Joint Genome Institute (JGI-PGF)"/>
            <person name="Walter F."/>
            <person name="Albersmeier A."/>
            <person name="Kalinowski J."/>
            <person name="Ruckert C."/>
        </authorList>
    </citation>
    <scope>NUCLEOTIDE SEQUENCE</scope>
    <source>
        <strain evidence="2">NBRC 110071</strain>
    </source>
</reference>
<sequence length="434" mass="48667">MCLFTVLLCISSWLIWNQLDIHVRSDLIHQYKSIVKTTTEQAAQTAKPLIQANDRLSLQVYAKESIEKRQLDSITFYSPSQEILAYANRKNAAHISQRVTSSTQITSDDVTLGSVTVVLSTEPIESVLNQTTNQIILISLAVWILGIILLRSLFHVYDVKVSSLAQRIKNPQKSTPEASGFLELKPLEVELHEFEQKILDQQELSSNLNQLLNNQALQQVSKESENPELSVQTRTSSILYVKAMGLDTMSLTLSKKESARLISEYVNLLQQAAKLYNGFVQVQANGLTVIFGAPQTMNDHCLHAVCAASFLYRLLNNYNQQRHTQSKPLLKFQIAIHSGDVHCFNTPEQASMAIFGDAIFEAAQLASMARPGQILLSEEARKQPDLENKVVCKGPYNLGNQQGLLVYQVSSLEENYDQLIERQVKHISSLRQPA</sequence>